<dbReference type="RefSeq" id="WP_307192624.1">
    <property type="nucleotide sequence ID" value="NZ_JAUSUN010000043.1"/>
</dbReference>
<dbReference type="InterPro" id="IPR010902">
    <property type="entry name" value="NUMOD4"/>
</dbReference>
<reference evidence="2 3" key="1">
    <citation type="submission" date="2023-07" db="EMBL/GenBank/DDBJ databases">
        <title>Genomic Encyclopedia of Type Strains, Phase IV (KMG-IV): sequencing the most valuable type-strain genomes for metagenomic binning, comparative biology and taxonomic classification.</title>
        <authorList>
            <person name="Goeker M."/>
        </authorList>
    </citation>
    <scope>NUCLEOTIDE SEQUENCE [LARGE SCALE GENOMIC DNA]</scope>
    <source>
        <strain evidence="2 3">DSM 19598</strain>
    </source>
</reference>
<sequence length="97" mass="11384">MNEQRKEIQGYKGLYEITESGKIISLRQQRPMARCNDEYGFHIVKLTNDEGKAENHNVYDLWKEAFKGSNKREFKGTLKPKYGTGCKILRDDDIHFN</sequence>
<accession>A0ABU0G0E9</accession>
<proteinExistence type="predicted"/>
<evidence type="ECO:0000259" key="1">
    <source>
        <dbReference type="Pfam" id="PF07463"/>
    </source>
</evidence>
<keyword evidence="3" id="KW-1185">Reference proteome</keyword>
<dbReference type="Proteomes" id="UP001242313">
    <property type="component" value="Unassembled WGS sequence"/>
</dbReference>
<dbReference type="Pfam" id="PF07463">
    <property type="entry name" value="NUMOD4"/>
    <property type="match status" value="1"/>
</dbReference>
<dbReference type="Gene3D" id="3.90.75.20">
    <property type="match status" value="1"/>
</dbReference>
<protein>
    <recommendedName>
        <fullName evidence="1">NUMOD4 domain-containing protein</fullName>
    </recommendedName>
</protein>
<dbReference type="InterPro" id="IPR044925">
    <property type="entry name" value="His-Me_finger_sf"/>
</dbReference>
<evidence type="ECO:0000313" key="3">
    <source>
        <dbReference type="Proteomes" id="UP001242313"/>
    </source>
</evidence>
<evidence type="ECO:0000313" key="2">
    <source>
        <dbReference type="EMBL" id="MDQ0415666.1"/>
    </source>
</evidence>
<comment type="caution">
    <text evidence="2">The sequence shown here is derived from an EMBL/GenBank/DDBJ whole genome shotgun (WGS) entry which is preliminary data.</text>
</comment>
<dbReference type="EMBL" id="JAUSUN010000043">
    <property type="protein sequence ID" value="MDQ0415666.1"/>
    <property type="molecule type" value="Genomic_DNA"/>
</dbReference>
<gene>
    <name evidence="2" type="ORF">J2S25_003893</name>
</gene>
<feature type="domain" description="NUMOD4" evidence="1">
    <location>
        <begin position="3"/>
        <end position="47"/>
    </location>
</feature>
<dbReference type="SUPFAM" id="SSF54060">
    <property type="entry name" value="His-Me finger endonucleases"/>
    <property type="match status" value="1"/>
</dbReference>
<name>A0ABU0G0E9_9BACI</name>
<organism evidence="2 3">
    <name type="scientific">Mesobacillus stamsii</name>
    <dbReference type="NCBI Taxonomy" id="225347"/>
    <lineage>
        <taxon>Bacteria</taxon>
        <taxon>Bacillati</taxon>
        <taxon>Bacillota</taxon>
        <taxon>Bacilli</taxon>
        <taxon>Bacillales</taxon>
        <taxon>Bacillaceae</taxon>
        <taxon>Mesobacillus</taxon>
    </lineage>
</organism>